<dbReference type="PANTHER" id="PTHR39583:SF2">
    <property type="entry name" value="TYPE II SECRETION SYSTEM PROTEIN J"/>
    <property type="match status" value="1"/>
</dbReference>
<keyword evidence="5 8" id="KW-0812">Transmembrane</keyword>
<sequence length="203" mass="22033">MNDHAPRQHGFTLLEVLIALTLMAVLSVLSWRALDVTARSSEQLNADAHDTLTLMRVLGQLETDLSRHADTLPADPGAAPVAAQSVTEGEILLPGIHWTPPRLTIHRVAQPGTWQEVVWYLGDARLHRAFGPAANTLPLPAAHDAEALLDDVRAFTVRAWLPGQGWSHTHAPGAGATATGLEIAIALRHDDSRETYRKVVMLP</sequence>
<evidence type="ECO:0000256" key="3">
    <source>
        <dbReference type="ARBA" id="ARBA00022481"/>
    </source>
</evidence>
<dbReference type="NCBIfam" id="TIGR02532">
    <property type="entry name" value="IV_pilin_GFxxxE"/>
    <property type="match status" value="1"/>
</dbReference>
<keyword evidence="3" id="KW-0488">Methylation</keyword>
<dbReference type="InterPro" id="IPR045584">
    <property type="entry name" value="Pilin-like"/>
</dbReference>
<dbReference type="Proteomes" id="UP001232156">
    <property type="component" value="Unassembled WGS sequence"/>
</dbReference>
<evidence type="ECO:0000313" key="10">
    <source>
        <dbReference type="Proteomes" id="UP001232156"/>
    </source>
</evidence>
<dbReference type="Pfam" id="PF07963">
    <property type="entry name" value="N_methyl"/>
    <property type="match status" value="1"/>
</dbReference>
<keyword evidence="2" id="KW-1003">Cell membrane</keyword>
<reference evidence="9 10" key="1">
    <citation type="submission" date="2023-08" db="EMBL/GenBank/DDBJ databases">
        <title>Alcaligenaceae gen. nov., a novel taxon isolated from the sludge of Yixing Pesticide Factory.</title>
        <authorList>
            <person name="Ruan L."/>
        </authorList>
    </citation>
    <scope>NUCLEOTIDE SEQUENCE [LARGE SCALE GENOMIC DNA]</scope>
    <source>
        <strain evidence="9 10">LG-2</strain>
    </source>
</reference>
<evidence type="ECO:0000256" key="1">
    <source>
        <dbReference type="ARBA" id="ARBA00004377"/>
    </source>
</evidence>
<evidence type="ECO:0000256" key="6">
    <source>
        <dbReference type="ARBA" id="ARBA00022989"/>
    </source>
</evidence>
<keyword evidence="4" id="KW-0997">Cell inner membrane</keyword>
<organism evidence="9 10">
    <name type="scientific">Yanghanlia caeni</name>
    <dbReference type="NCBI Taxonomy" id="3064283"/>
    <lineage>
        <taxon>Bacteria</taxon>
        <taxon>Pseudomonadati</taxon>
        <taxon>Pseudomonadota</taxon>
        <taxon>Betaproteobacteria</taxon>
        <taxon>Burkholderiales</taxon>
        <taxon>Alcaligenaceae</taxon>
        <taxon>Yanghanlia</taxon>
    </lineage>
</organism>
<gene>
    <name evidence="9" type="ORF">Q8947_09900</name>
</gene>
<keyword evidence="7 8" id="KW-0472">Membrane</keyword>
<dbReference type="InterPro" id="IPR051621">
    <property type="entry name" value="T2SS_protein_J"/>
</dbReference>
<evidence type="ECO:0000256" key="7">
    <source>
        <dbReference type="ARBA" id="ARBA00023136"/>
    </source>
</evidence>
<dbReference type="PROSITE" id="PS00409">
    <property type="entry name" value="PROKAR_NTER_METHYL"/>
    <property type="match status" value="1"/>
</dbReference>
<keyword evidence="6 8" id="KW-1133">Transmembrane helix</keyword>
<name>A0ABU1D7F4_9BURK</name>
<proteinExistence type="predicted"/>
<dbReference type="PANTHER" id="PTHR39583">
    <property type="entry name" value="TYPE II SECRETION SYSTEM PROTEIN J-RELATED"/>
    <property type="match status" value="1"/>
</dbReference>
<evidence type="ECO:0000256" key="2">
    <source>
        <dbReference type="ARBA" id="ARBA00022475"/>
    </source>
</evidence>
<dbReference type="EMBL" id="JAUZQE010000021">
    <property type="protein sequence ID" value="MDR4126293.1"/>
    <property type="molecule type" value="Genomic_DNA"/>
</dbReference>
<feature type="transmembrane region" description="Helical" evidence="8">
    <location>
        <begin position="12"/>
        <end position="34"/>
    </location>
</feature>
<keyword evidence="10" id="KW-1185">Reference proteome</keyword>
<comment type="subcellular location">
    <subcellularLocation>
        <location evidence="1">Cell inner membrane</location>
        <topology evidence="1">Single-pass membrane protein</topology>
    </subcellularLocation>
</comment>
<evidence type="ECO:0000313" key="9">
    <source>
        <dbReference type="EMBL" id="MDR4126293.1"/>
    </source>
</evidence>
<evidence type="ECO:0000256" key="8">
    <source>
        <dbReference type="SAM" id="Phobius"/>
    </source>
</evidence>
<protein>
    <submittedName>
        <fullName evidence="9">Prepilin-type N-terminal cleavage/methylation domain-containing protein</fullName>
    </submittedName>
</protein>
<dbReference type="InterPro" id="IPR012902">
    <property type="entry name" value="N_methyl_site"/>
</dbReference>
<dbReference type="SUPFAM" id="SSF54523">
    <property type="entry name" value="Pili subunits"/>
    <property type="match status" value="1"/>
</dbReference>
<evidence type="ECO:0000256" key="5">
    <source>
        <dbReference type="ARBA" id="ARBA00022692"/>
    </source>
</evidence>
<dbReference type="RefSeq" id="WP_165279740.1">
    <property type="nucleotide sequence ID" value="NZ_JAUZQE010000021.1"/>
</dbReference>
<accession>A0ABU1D7F4</accession>
<comment type="caution">
    <text evidence="9">The sequence shown here is derived from an EMBL/GenBank/DDBJ whole genome shotgun (WGS) entry which is preliminary data.</text>
</comment>
<evidence type="ECO:0000256" key="4">
    <source>
        <dbReference type="ARBA" id="ARBA00022519"/>
    </source>
</evidence>